<comment type="caution">
    <text evidence="2">The sequence shown here is derived from an EMBL/GenBank/DDBJ whole genome shotgun (WGS) entry which is preliminary data.</text>
</comment>
<gene>
    <name evidence="2" type="ORF">EVJ48_03830</name>
</gene>
<organism evidence="2 3">
    <name type="scientific">Candidatus Acidulodesulfobacterium acidiphilum</name>
    <dbReference type="NCBI Taxonomy" id="2597224"/>
    <lineage>
        <taxon>Bacteria</taxon>
        <taxon>Deltaproteobacteria</taxon>
        <taxon>Candidatus Acidulodesulfobacterales</taxon>
        <taxon>Candidatus Acidulodesulfobacterium</taxon>
    </lineage>
</organism>
<evidence type="ECO:0008006" key="4">
    <source>
        <dbReference type="Google" id="ProtNLM"/>
    </source>
</evidence>
<dbReference type="AlphaFoldDB" id="A0A520XEQ1"/>
<feature type="region of interest" description="Disordered" evidence="1">
    <location>
        <begin position="41"/>
        <end position="61"/>
    </location>
</feature>
<reference evidence="2 3" key="1">
    <citation type="submission" date="2019-01" db="EMBL/GenBank/DDBJ databases">
        <title>Insights into ecological role of a new deltaproteobacterial order Candidatus Sinidesulfobacterales (Sva0485) by metagenomics and metatranscriptomics.</title>
        <authorList>
            <person name="Tan S."/>
            <person name="Liu J."/>
            <person name="Fang Y."/>
            <person name="Hedlund B."/>
            <person name="Lian Z.-H."/>
            <person name="Huang L.-Y."/>
            <person name="Li J.-T."/>
            <person name="Huang L.-N."/>
            <person name="Li W.-J."/>
            <person name="Jiang H.-C."/>
            <person name="Dong H.-L."/>
            <person name="Shu W.-S."/>
        </authorList>
    </citation>
    <scope>NUCLEOTIDE SEQUENCE [LARGE SCALE GENOMIC DNA]</scope>
    <source>
        <strain evidence="2">AP4</strain>
    </source>
</reference>
<evidence type="ECO:0000256" key="1">
    <source>
        <dbReference type="SAM" id="MobiDB-lite"/>
    </source>
</evidence>
<evidence type="ECO:0000313" key="2">
    <source>
        <dbReference type="EMBL" id="RZV39648.1"/>
    </source>
</evidence>
<dbReference type="Proteomes" id="UP000322454">
    <property type="component" value="Unassembled WGS sequence"/>
</dbReference>
<name>A0A520XEQ1_9DELT</name>
<accession>A0A520XEQ1</accession>
<evidence type="ECO:0000313" key="3">
    <source>
        <dbReference type="Proteomes" id="UP000322454"/>
    </source>
</evidence>
<sequence length="61" mass="7018">MKKVDKVDLTKLKSKVRERPLYYCKCGLSSRLPYCDWKHGCDKPVKESKNDKPSENGSGDK</sequence>
<dbReference type="Gene3D" id="3.40.5.90">
    <property type="entry name" value="CDGSH iron-sulfur domain, mitoNEET-type"/>
    <property type="match status" value="1"/>
</dbReference>
<dbReference type="EMBL" id="SHMQ01000007">
    <property type="protein sequence ID" value="RZV39648.1"/>
    <property type="molecule type" value="Genomic_DNA"/>
</dbReference>
<dbReference type="InterPro" id="IPR042216">
    <property type="entry name" value="MitoNEET_CISD"/>
</dbReference>
<proteinExistence type="predicted"/>
<protein>
    <recommendedName>
        <fullName evidence="4">Iron-binding zinc finger CDGSH type domain-containing protein</fullName>
    </recommendedName>
</protein>